<accession>A0A655Y2G0</accession>
<evidence type="ECO:0000313" key="1">
    <source>
        <dbReference type="EMBL" id="CSA76586.1"/>
    </source>
</evidence>
<dbReference type="EMBL" id="CWOW01000011">
    <property type="protein sequence ID" value="CSA76586.1"/>
    <property type="molecule type" value="Genomic_DNA"/>
</dbReference>
<evidence type="ECO:0000313" key="2">
    <source>
        <dbReference type="Proteomes" id="UP000044806"/>
    </source>
</evidence>
<protein>
    <submittedName>
        <fullName evidence="1">Uncharacterized protein</fullName>
    </submittedName>
</protein>
<dbReference type="AlphaFoldDB" id="A0A655Y2G0"/>
<sequence>MRDEILLEVLSSKLSCLPSTPKLNICSPIGATNVDLNTVLSMLISRDLLVFSSYCR</sequence>
<name>A0A655Y2G0_VIBCL</name>
<gene>
    <name evidence="1" type="ORF">ERS013165_02387</name>
</gene>
<organism evidence="1 2">
    <name type="scientific">Vibrio cholerae</name>
    <dbReference type="NCBI Taxonomy" id="666"/>
    <lineage>
        <taxon>Bacteria</taxon>
        <taxon>Pseudomonadati</taxon>
        <taxon>Pseudomonadota</taxon>
        <taxon>Gammaproteobacteria</taxon>
        <taxon>Vibrionales</taxon>
        <taxon>Vibrionaceae</taxon>
        <taxon>Vibrio</taxon>
    </lineage>
</organism>
<reference evidence="1 2" key="1">
    <citation type="submission" date="2015-07" db="EMBL/GenBank/DDBJ databases">
        <authorList>
            <consortium name="Pathogen Informatics"/>
        </authorList>
    </citation>
    <scope>NUCLEOTIDE SEQUENCE [LARGE SCALE GENOMIC DNA]</scope>
    <source>
        <strain evidence="1 2">A51</strain>
    </source>
</reference>
<proteinExistence type="predicted"/>
<dbReference type="Proteomes" id="UP000044806">
    <property type="component" value="Unassembled WGS sequence"/>
</dbReference>